<feature type="compositionally biased region" description="Low complexity" evidence="1">
    <location>
        <begin position="160"/>
        <end position="174"/>
    </location>
</feature>
<evidence type="ECO:0000256" key="1">
    <source>
        <dbReference type="SAM" id="MobiDB-lite"/>
    </source>
</evidence>
<feature type="compositionally biased region" description="Polar residues" evidence="1">
    <location>
        <begin position="255"/>
        <end position="274"/>
    </location>
</feature>
<name>A0A7I8JGR3_SPIIN</name>
<dbReference type="EMBL" id="CACRZD030000012">
    <property type="protein sequence ID" value="CAA6669330.1"/>
    <property type="molecule type" value="Genomic_DNA"/>
</dbReference>
<dbReference type="PANTHER" id="PTHR33737:SF2">
    <property type="entry name" value="OS12G0102700 PROTEIN"/>
    <property type="match status" value="1"/>
</dbReference>
<evidence type="ECO:0000313" key="2">
    <source>
        <dbReference type="EMBL" id="CAA2630087.1"/>
    </source>
</evidence>
<organism evidence="2">
    <name type="scientific">Spirodela intermedia</name>
    <name type="common">Intermediate duckweed</name>
    <dbReference type="NCBI Taxonomy" id="51605"/>
    <lineage>
        <taxon>Eukaryota</taxon>
        <taxon>Viridiplantae</taxon>
        <taxon>Streptophyta</taxon>
        <taxon>Embryophyta</taxon>
        <taxon>Tracheophyta</taxon>
        <taxon>Spermatophyta</taxon>
        <taxon>Magnoliopsida</taxon>
        <taxon>Liliopsida</taxon>
        <taxon>Araceae</taxon>
        <taxon>Lemnoideae</taxon>
        <taxon>Spirodela</taxon>
    </lineage>
</organism>
<gene>
    <name evidence="2" type="ORF">SI7747_12015725</name>
</gene>
<feature type="compositionally biased region" description="Basic and acidic residues" evidence="1">
    <location>
        <begin position="32"/>
        <end position="51"/>
    </location>
</feature>
<dbReference type="GO" id="GO:0008017">
    <property type="term" value="F:microtubule binding"/>
    <property type="evidence" value="ECO:0007669"/>
    <property type="project" value="InterPro"/>
</dbReference>
<feature type="region of interest" description="Disordered" evidence="1">
    <location>
        <begin position="149"/>
        <end position="209"/>
    </location>
</feature>
<dbReference type="PANTHER" id="PTHR33737">
    <property type="entry name" value="OS05G0121800 PROTEIN"/>
    <property type="match status" value="1"/>
</dbReference>
<dbReference type="InterPro" id="IPR045882">
    <property type="entry name" value="GPT1/2"/>
</dbReference>
<feature type="compositionally biased region" description="Polar residues" evidence="1">
    <location>
        <begin position="353"/>
        <end position="364"/>
    </location>
</feature>
<feature type="compositionally biased region" description="Basic and acidic residues" evidence="1">
    <location>
        <begin position="328"/>
        <end position="352"/>
    </location>
</feature>
<dbReference type="AlphaFoldDB" id="A0A7I8JGR3"/>
<feature type="region of interest" description="Disordered" evidence="1">
    <location>
        <begin position="255"/>
        <end position="387"/>
    </location>
</feature>
<feature type="compositionally biased region" description="Polar residues" evidence="1">
    <location>
        <begin position="299"/>
        <end position="314"/>
    </location>
</feature>
<proteinExistence type="predicted"/>
<feature type="region of interest" description="Disordered" evidence="1">
    <location>
        <begin position="107"/>
        <end position="126"/>
    </location>
</feature>
<feature type="compositionally biased region" description="Basic residues" evidence="1">
    <location>
        <begin position="176"/>
        <end position="185"/>
    </location>
</feature>
<protein>
    <submittedName>
        <fullName evidence="2">Uncharacterized protein</fullName>
    </submittedName>
</protein>
<evidence type="ECO:0000313" key="3">
    <source>
        <dbReference type="Proteomes" id="UP001189122"/>
    </source>
</evidence>
<feature type="region of interest" description="Disordered" evidence="1">
    <location>
        <begin position="23"/>
        <end position="68"/>
    </location>
</feature>
<keyword evidence="3" id="KW-1185">Reference proteome</keyword>
<accession>A0A7I8JGR3</accession>
<dbReference type="EMBL" id="LR743599">
    <property type="protein sequence ID" value="CAA2630087.1"/>
    <property type="molecule type" value="Genomic_DNA"/>
</dbReference>
<reference evidence="2 3" key="1">
    <citation type="submission" date="2019-12" db="EMBL/GenBank/DDBJ databases">
        <authorList>
            <person name="Scholz U."/>
            <person name="Mascher M."/>
            <person name="Fiebig A."/>
        </authorList>
    </citation>
    <scope>NUCLEOTIDE SEQUENCE</scope>
</reference>
<dbReference type="Proteomes" id="UP001189122">
    <property type="component" value="Unassembled WGS sequence"/>
</dbReference>
<sequence>MDNGKDLESVSLIDVFSEDDILLSSPPGVTKESGHIEESMSPVKFKDKSSVRLDPVPLPSDSPEPKNCTRRYNLRKSMAWDSAFFTSEGVLDPEELADANNTFRNIPKQSLPGIPEYARKSSESNADLDGDKWCVGSGEANLVENLQSSVQKSQTDHARNSLLSRSSASMNSASKNWRHSPRPKMKPSIASPKHGLSAQQSVAVPEEAASNTRVATASLLQLQGDSFQEVHAEPLPIPLFLVLLSTPIHLVLSQVEKSQPQGSNRNPQKSSRGTMLSRASRLSTGAGAVNRQKLGRPQPATSANPNNPQNTGITNRAIEESPGASVDGSKDLDGQEMSRDIQRDHHPSREITPKTSSHAENSSKVEMAGAGDDCESHLQALPDIQSP</sequence>